<dbReference type="Proteomes" id="UP000257109">
    <property type="component" value="Unassembled WGS sequence"/>
</dbReference>
<protein>
    <recommendedName>
        <fullName evidence="3">Retrotransposon gag domain-containing protein</fullName>
    </recommendedName>
</protein>
<gene>
    <name evidence="1" type="ORF">CR513_03112</name>
</gene>
<comment type="caution">
    <text evidence="1">The sequence shown here is derived from an EMBL/GenBank/DDBJ whole genome shotgun (WGS) entry which is preliminary data.</text>
</comment>
<sequence length="137" mass="16275">MKYLDSNEDKPTSTTTWVEPIRGKHVYHIHRRNIPPPTKRKLGPSREEMCKFHRAHGHTTEECRVLKCQIEKLIHDGYLGRFVKRRENEKRTTRELPKRDMSRLQDETTIVSKIDLKAVRRVNLDPKAELPPSRKQK</sequence>
<dbReference type="EMBL" id="QJKJ01000525">
    <property type="protein sequence ID" value="RDY12140.1"/>
    <property type="molecule type" value="Genomic_DNA"/>
</dbReference>
<evidence type="ECO:0000313" key="1">
    <source>
        <dbReference type="EMBL" id="RDY12140.1"/>
    </source>
</evidence>
<evidence type="ECO:0000313" key="2">
    <source>
        <dbReference type="Proteomes" id="UP000257109"/>
    </source>
</evidence>
<proteinExistence type="predicted"/>
<dbReference type="AlphaFoldDB" id="A0A371IAV4"/>
<name>A0A371IAV4_MUCPR</name>
<keyword evidence="2" id="KW-1185">Reference proteome</keyword>
<evidence type="ECO:0008006" key="3">
    <source>
        <dbReference type="Google" id="ProtNLM"/>
    </source>
</evidence>
<reference evidence="1" key="1">
    <citation type="submission" date="2018-05" db="EMBL/GenBank/DDBJ databases">
        <title>Draft genome of Mucuna pruriens seed.</title>
        <authorList>
            <person name="Nnadi N.E."/>
            <person name="Vos R."/>
            <person name="Hasami M.H."/>
            <person name="Devisetty U.K."/>
            <person name="Aguiy J.C."/>
        </authorList>
    </citation>
    <scope>NUCLEOTIDE SEQUENCE [LARGE SCALE GENOMIC DNA]</scope>
    <source>
        <strain evidence="1">JCA_2017</strain>
    </source>
</reference>
<dbReference type="OrthoDB" id="1433519at2759"/>
<feature type="non-terminal residue" evidence="1">
    <location>
        <position position="1"/>
    </location>
</feature>
<organism evidence="1 2">
    <name type="scientific">Mucuna pruriens</name>
    <name type="common">Velvet bean</name>
    <name type="synonym">Dolichos pruriens</name>
    <dbReference type="NCBI Taxonomy" id="157652"/>
    <lineage>
        <taxon>Eukaryota</taxon>
        <taxon>Viridiplantae</taxon>
        <taxon>Streptophyta</taxon>
        <taxon>Embryophyta</taxon>
        <taxon>Tracheophyta</taxon>
        <taxon>Spermatophyta</taxon>
        <taxon>Magnoliopsida</taxon>
        <taxon>eudicotyledons</taxon>
        <taxon>Gunneridae</taxon>
        <taxon>Pentapetalae</taxon>
        <taxon>rosids</taxon>
        <taxon>fabids</taxon>
        <taxon>Fabales</taxon>
        <taxon>Fabaceae</taxon>
        <taxon>Papilionoideae</taxon>
        <taxon>50 kb inversion clade</taxon>
        <taxon>NPAAA clade</taxon>
        <taxon>indigoferoid/millettioid clade</taxon>
        <taxon>Phaseoleae</taxon>
        <taxon>Mucuna</taxon>
    </lineage>
</organism>
<accession>A0A371IAV4</accession>